<evidence type="ECO:0000256" key="1">
    <source>
        <dbReference type="PROSITE-ProRule" id="PRU00409"/>
    </source>
</evidence>
<gene>
    <name evidence="3" type="ORF">L21SP5_02144</name>
</gene>
<keyword evidence="1" id="KW-0067">ATP-binding</keyword>
<accession>A0A0S2I0H2</accession>
<dbReference type="RefSeq" id="WP_057953209.1">
    <property type="nucleotide sequence ID" value="NZ_CP013118.1"/>
</dbReference>
<organism evidence="3 4">
    <name type="scientific">Salinivirga cyanobacteriivorans</name>
    <dbReference type="NCBI Taxonomy" id="1307839"/>
    <lineage>
        <taxon>Bacteria</taxon>
        <taxon>Pseudomonadati</taxon>
        <taxon>Bacteroidota</taxon>
        <taxon>Bacteroidia</taxon>
        <taxon>Bacteroidales</taxon>
        <taxon>Salinivirgaceae</taxon>
        <taxon>Salinivirga</taxon>
    </lineage>
</organism>
<dbReference type="KEGG" id="blq:L21SP5_02144"/>
<dbReference type="PROSITE" id="PS50975">
    <property type="entry name" value="ATP_GRASP"/>
    <property type="match status" value="1"/>
</dbReference>
<sequence length="340" mass="39768">MNKIIALQDYKGRFGSKHFDKPYRSGMEKEKLKKHFADCGYDLEFLYVYKAIPGMEIVKDVPVIYTSQEDINYLYKTFIEDVVLSLQDSGAKLIPEYKYLRANNNKVFMERLRKSLLPDFGPQALTFGSLEEAEQSKLQYPLVLKVAEGASGRGVFLIKNKKQLIKALKEINRKDPVKERLKEWLRPYKYKGYIREDKFRRKFILQPFIPNLKNDWKVYVFGERLYVFKRPILKGRGIKASGGGYDNYYYGLEAEAPTGLFNHAQSIYNRLNVPHVSLDIAYDGTNFHLIEFQALYFGTAGIPYSKGYFKQENQGWHFVEEKLEIEQVYADAIVEYLKPR</sequence>
<dbReference type="OrthoDB" id="1704979at2"/>
<dbReference type="SUPFAM" id="SSF56059">
    <property type="entry name" value="Glutathione synthetase ATP-binding domain-like"/>
    <property type="match status" value="1"/>
</dbReference>
<keyword evidence="3" id="KW-0808">Transferase</keyword>
<dbReference type="STRING" id="1307839.L21SP5_02144"/>
<reference evidence="3 4" key="1">
    <citation type="submission" date="2015-11" db="EMBL/GenBank/DDBJ databases">
        <title>Description and complete genome sequence of a novel strain predominating in hypersaline microbial mats and representing a new family of the Bacteriodetes phylum.</title>
        <authorList>
            <person name="Spring S."/>
            <person name="Bunk B."/>
            <person name="Sproer C."/>
            <person name="Klenk H.-P."/>
        </authorList>
    </citation>
    <scope>NUCLEOTIDE SEQUENCE [LARGE SCALE GENOMIC DNA]</scope>
    <source>
        <strain evidence="3 4">L21-Spi-D4</strain>
    </source>
</reference>
<dbReference type="AlphaFoldDB" id="A0A0S2I0H2"/>
<keyword evidence="4" id="KW-1185">Reference proteome</keyword>
<dbReference type="GO" id="GO:0046872">
    <property type="term" value="F:metal ion binding"/>
    <property type="evidence" value="ECO:0007669"/>
    <property type="project" value="InterPro"/>
</dbReference>
<dbReference type="Gene3D" id="3.30.470.20">
    <property type="entry name" value="ATP-grasp fold, B domain"/>
    <property type="match status" value="1"/>
</dbReference>
<evidence type="ECO:0000313" key="4">
    <source>
        <dbReference type="Proteomes" id="UP000064893"/>
    </source>
</evidence>
<evidence type="ECO:0000259" key="2">
    <source>
        <dbReference type="PROSITE" id="PS50975"/>
    </source>
</evidence>
<dbReference type="GO" id="GO:0016740">
    <property type="term" value="F:transferase activity"/>
    <property type="evidence" value="ECO:0007669"/>
    <property type="project" value="UniProtKB-KW"/>
</dbReference>
<keyword evidence="1" id="KW-0547">Nucleotide-binding</keyword>
<dbReference type="InterPro" id="IPR011761">
    <property type="entry name" value="ATP-grasp"/>
</dbReference>
<dbReference type="EMBL" id="CP013118">
    <property type="protein sequence ID" value="ALO15777.1"/>
    <property type="molecule type" value="Genomic_DNA"/>
</dbReference>
<protein>
    <submittedName>
        <fullName evidence="3">Glutathione synthase/Ribosomal protein S6 modification enzyme (Glutaminyl transferase)</fullName>
    </submittedName>
</protein>
<evidence type="ECO:0000313" key="3">
    <source>
        <dbReference type="EMBL" id="ALO15777.1"/>
    </source>
</evidence>
<dbReference type="Proteomes" id="UP000064893">
    <property type="component" value="Chromosome"/>
</dbReference>
<feature type="domain" description="ATP-grasp" evidence="2">
    <location>
        <begin position="114"/>
        <end position="327"/>
    </location>
</feature>
<proteinExistence type="predicted"/>
<name>A0A0S2I0H2_9BACT</name>
<dbReference type="GO" id="GO:0005524">
    <property type="term" value="F:ATP binding"/>
    <property type="evidence" value="ECO:0007669"/>
    <property type="project" value="UniProtKB-UniRule"/>
</dbReference>